<dbReference type="InterPro" id="IPR004533">
    <property type="entry name" value="CDP-diaglyc--ser_O-PTrfase"/>
</dbReference>
<dbReference type="PROSITE" id="PS00379">
    <property type="entry name" value="CDP_ALCOHOL_P_TRANSF"/>
    <property type="match status" value="1"/>
</dbReference>
<dbReference type="PANTHER" id="PTHR14269">
    <property type="entry name" value="CDP-DIACYLGLYCEROL--GLYCEROL-3-PHOSPHATE 3-PHOSPHATIDYLTRANSFERASE-RELATED"/>
    <property type="match status" value="1"/>
</dbReference>
<keyword evidence="11 16" id="KW-0472">Membrane</keyword>
<evidence type="ECO:0000256" key="11">
    <source>
        <dbReference type="ARBA" id="ARBA00023136"/>
    </source>
</evidence>
<dbReference type="InterPro" id="IPR000462">
    <property type="entry name" value="CDP-OH_P_trans"/>
</dbReference>
<dbReference type="Proteomes" id="UP001479436">
    <property type="component" value="Unassembled WGS sequence"/>
</dbReference>
<gene>
    <name evidence="17" type="primary">CHO1_1</name>
    <name evidence="17" type="ORF">K7432_001526</name>
</gene>
<feature type="transmembrane region" description="Helical" evidence="16">
    <location>
        <begin position="106"/>
        <end position="125"/>
    </location>
</feature>
<keyword evidence="7 15" id="KW-0808">Transferase</keyword>
<keyword evidence="10" id="KW-0443">Lipid metabolism</keyword>
<dbReference type="InterPro" id="IPR043130">
    <property type="entry name" value="CDP-OH_PTrfase_TM_dom"/>
</dbReference>
<evidence type="ECO:0000256" key="14">
    <source>
        <dbReference type="ARBA" id="ARBA00032361"/>
    </source>
</evidence>
<feature type="transmembrane region" description="Helical" evidence="16">
    <location>
        <begin position="131"/>
        <end position="150"/>
    </location>
</feature>
<name>A0ABR2W9C5_9FUNG</name>
<comment type="subcellular location">
    <subcellularLocation>
        <location evidence="2">Endomembrane system</location>
        <topology evidence="2">Multi-pass membrane protein</topology>
    </subcellularLocation>
</comment>
<protein>
    <recommendedName>
        <fullName evidence="5">CDP-diacylglycerol--serine O-phosphatidyltransferase</fullName>
        <ecNumber evidence="4">2.7.8.8</ecNumber>
    </recommendedName>
    <alternativeName>
        <fullName evidence="14">Phosphatidylserine synthase</fullName>
    </alternativeName>
</protein>
<dbReference type="NCBIfam" id="TIGR00473">
    <property type="entry name" value="pssA"/>
    <property type="match status" value="1"/>
</dbReference>
<keyword evidence="13" id="KW-1208">Phospholipid metabolism</keyword>
<feature type="transmembrane region" description="Helical" evidence="16">
    <location>
        <begin position="200"/>
        <end position="222"/>
    </location>
</feature>
<keyword evidence="8 16" id="KW-0812">Transmembrane</keyword>
<evidence type="ECO:0000256" key="1">
    <source>
        <dbReference type="ARBA" id="ARBA00000287"/>
    </source>
</evidence>
<organism evidence="17 18">
    <name type="scientific">Basidiobolus ranarum</name>
    <dbReference type="NCBI Taxonomy" id="34480"/>
    <lineage>
        <taxon>Eukaryota</taxon>
        <taxon>Fungi</taxon>
        <taxon>Fungi incertae sedis</taxon>
        <taxon>Zoopagomycota</taxon>
        <taxon>Entomophthoromycotina</taxon>
        <taxon>Basidiobolomycetes</taxon>
        <taxon>Basidiobolales</taxon>
        <taxon>Basidiobolaceae</taxon>
        <taxon>Basidiobolus</taxon>
    </lineage>
</organism>
<evidence type="ECO:0000256" key="9">
    <source>
        <dbReference type="ARBA" id="ARBA00022989"/>
    </source>
</evidence>
<accession>A0ABR2W9C5</accession>
<comment type="similarity">
    <text evidence="3 15">Belongs to the CDP-alcohol phosphatidyltransferase class-I family.</text>
</comment>
<evidence type="ECO:0000256" key="16">
    <source>
        <dbReference type="SAM" id="Phobius"/>
    </source>
</evidence>
<evidence type="ECO:0000256" key="4">
    <source>
        <dbReference type="ARBA" id="ARBA00013174"/>
    </source>
</evidence>
<evidence type="ECO:0000313" key="17">
    <source>
        <dbReference type="EMBL" id="KAK9727854.1"/>
    </source>
</evidence>
<dbReference type="EMBL" id="JASJQH010006910">
    <property type="protein sequence ID" value="KAK9727854.1"/>
    <property type="molecule type" value="Genomic_DNA"/>
</dbReference>
<dbReference type="GO" id="GO:0003882">
    <property type="term" value="F:CDP-diacylglycerol-serine O-phosphatidyltransferase activity"/>
    <property type="evidence" value="ECO:0007669"/>
    <property type="project" value="UniProtKB-EC"/>
</dbReference>
<evidence type="ECO:0000256" key="8">
    <source>
        <dbReference type="ARBA" id="ARBA00022692"/>
    </source>
</evidence>
<dbReference type="EC" id="2.7.8.8" evidence="4"/>
<proteinExistence type="inferred from homology"/>
<evidence type="ECO:0000256" key="10">
    <source>
        <dbReference type="ARBA" id="ARBA00023098"/>
    </source>
</evidence>
<keyword evidence="12" id="KW-0594">Phospholipid biosynthesis</keyword>
<comment type="caution">
    <text evidence="17">The sequence shown here is derived from an EMBL/GenBank/DDBJ whole genome shotgun (WGS) entry which is preliminary data.</text>
</comment>
<evidence type="ECO:0000313" key="18">
    <source>
        <dbReference type="Proteomes" id="UP001479436"/>
    </source>
</evidence>
<evidence type="ECO:0000256" key="2">
    <source>
        <dbReference type="ARBA" id="ARBA00004127"/>
    </source>
</evidence>
<reference evidence="17 18" key="1">
    <citation type="submission" date="2023-04" db="EMBL/GenBank/DDBJ databases">
        <title>Genome of Basidiobolus ranarum AG-B5.</title>
        <authorList>
            <person name="Stajich J.E."/>
            <person name="Carter-House D."/>
            <person name="Gryganskyi A."/>
        </authorList>
    </citation>
    <scope>NUCLEOTIDE SEQUENCE [LARGE SCALE GENOMIC DNA]</scope>
    <source>
        <strain evidence="17 18">AG-B5</strain>
    </source>
</reference>
<keyword evidence="6" id="KW-0444">Lipid biosynthesis</keyword>
<keyword evidence="18" id="KW-1185">Reference proteome</keyword>
<feature type="transmembrane region" description="Helical" evidence="16">
    <location>
        <begin position="68"/>
        <end position="85"/>
    </location>
</feature>
<evidence type="ECO:0000256" key="3">
    <source>
        <dbReference type="ARBA" id="ARBA00010441"/>
    </source>
</evidence>
<keyword evidence="9 16" id="KW-1133">Transmembrane helix</keyword>
<evidence type="ECO:0000256" key="6">
    <source>
        <dbReference type="ARBA" id="ARBA00022516"/>
    </source>
</evidence>
<dbReference type="PANTHER" id="PTHR14269:SF61">
    <property type="entry name" value="CDP-DIACYLGLYCEROL--SERINE O-PHOSPHATIDYLTRANSFERASE"/>
    <property type="match status" value="1"/>
</dbReference>
<dbReference type="Gene3D" id="1.20.120.1760">
    <property type="match status" value="1"/>
</dbReference>
<evidence type="ECO:0000256" key="7">
    <source>
        <dbReference type="ARBA" id="ARBA00022679"/>
    </source>
</evidence>
<dbReference type="InterPro" id="IPR048254">
    <property type="entry name" value="CDP_ALCOHOL_P_TRANSF_CS"/>
</dbReference>
<dbReference type="Pfam" id="PF01066">
    <property type="entry name" value="CDP-OH_P_transf"/>
    <property type="match status" value="1"/>
</dbReference>
<dbReference type="InterPro" id="IPR050324">
    <property type="entry name" value="CDP-alcohol_PTase-I"/>
</dbReference>
<comment type="catalytic activity">
    <reaction evidence="1">
        <text>a CDP-1,2-diacyl-sn-glycerol + L-serine = a 1,2-diacyl-sn-glycero-3-phospho-L-serine + CMP + H(+)</text>
        <dbReference type="Rhea" id="RHEA:16913"/>
        <dbReference type="ChEBI" id="CHEBI:15378"/>
        <dbReference type="ChEBI" id="CHEBI:33384"/>
        <dbReference type="ChEBI" id="CHEBI:57262"/>
        <dbReference type="ChEBI" id="CHEBI:58332"/>
        <dbReference type="ChEBI" id="CHEBI:60377"/>
        <dbReference type="EC" id="2.7.8.8"/>
    </reaction>
</comment>
<evidence type="ECO:0000256" key="13">
    <source>
        <dbReference type="ARBA" id="ARBA00023264"/>
    </source>
</evidence>
<evidence type="ECO:0000256" key="12">
    <source>
        <dbReference type="ARBA" id="ARBA00023209"/>
    </source>
</evidence>
<evidence type="ECO:0000256" key="15">
    <source>
        <dbReference type="RuleBase" id="RU003750"/>
    </source>
</evidence>
<feature type="transmembrane region" description="Helical" evidence="16">
    <location>
        <begin position="171"/>
        <end position="188"/>
    </location>
</feature>
<evidence type="ECO:0000256" key="5">
    <source>
        <dbReference type="ARBA" id="ARBA00017171"/>
    </source>
</evidence>
<sequence>MSTVRNRQKTSEPNGTSSAGAAVEYLNNHFNLVREFHLADFLTLSNGVCGTGSIFASMSYLADRDISFLWVALLLIPLGTFFDVMDGRVARWRKKSSLLGQELDSLADLISFGVAPAVLGFTLGLRSMPDILVLLYFVSCGIARLARYNATVASLPKDETGKVKYFEGTPIPTSLVITGYLGYLIYLGDFETSLPGGVVGIGKFLVLHPLVLSYALSGTLMISQSVKIPKL</sequence>